<comment type="subunit">
    <text evidence="9">Part of a complex composed of FtsB, FtsL and FtsQ.</text>
</comment>
<proteinExistence type="inferred from homology"/>
<dbReference type="Proteomes" id="UP000078596">
    <property type="component" value="Chromosome"/>
</dbReference>
<evidence type="ECO:0000256" key="9">
    <source>
        <dbReference type="HAMAP-Rule" id="MF_00911"/>
    </source>
</evidence>
<evidence type="ECO:0000256" key="5">
    <source>
        <dbReference type="ARBA" id="ARBA00022692"/>
    </source>
</evidence>
<dbReference type="GO" id="GO:0043093">
    <property type="term" value="P:FtsZ-dependent cytokinesis"/>
    <property type="evidence" value="ECO:0007669"/>
    <property type="project" value="UniProtKB-UniRule"/>
</dbReference>
<gene>
    <name evidence="9" type="primary">ftsQ</name>
    <name evidence="11" type="ORF">A9404_11665</name>
</gene>
<evidence type="ECO:0000313" key="11">
    <source>
        <dbReference type="EMBL" id="ANJ67945.1"/>
    </source>
</evidence>
<comment type="similarity">
    <text evidence="9">Belongs to the FtsQ/DivIB family. FtsQ subfamily.</text>
</comment>
<dbReference type="Pfam" id="PF03799">
    <property type="entry name" value="FtsQ_DivIB_C"/>
    <property type="match status" value="1"/>
</dbReference>
<evidence type="ECO:0000313" key="12">
    <source>
        <dbReference type="Proteomes" id="UP000078596"/>
    </source>
</evidence>
<dbReference type="GO" id="GO:0090529">
    <property type="term" value="P:cell septum assembly"/>
    <property type="evidence" value="ECO:0007669"/>
    <property type="project" value="InterPro"/>
</dbReference>
<accession>A0A191ZJA3</accession>
<dbReference type="Gene3D" id="3.10.20.310">
    <property type="entry name" value="membrane protein fhac"/>
    <property type="match status" value="1"/>
</dbReference>
<comment type="function">
    <text evidence="9">Essential cell division protein. May link together the upstream cell division proteins, which are predominantly cytoplasmic, with the downstream cell division proteins, which are predominantly periplasmic. May control correct divisome assembly.</text>
</comment>
<dbReference type="EMBL" id="CP016027">
    <property type="protein sequence ID" value="ANJ67945.1"/>
    <property type="molecule type" value="Genomic_DNA"/>
</dbReference>
<organism evidence="11 12">
    <name type="scientific">Halothiobacillus diazotrophicus</name>
    <dbReference type="NCBI Taxonomy" id="1860122"/>
    <lineage>
        <taxon>Bacteria</taxon>
        <taxon>Pseudomonadati</taxon>
        <taxon>Pseudomonadota</taxon>
        <taxon>Gammaproteobacteria</taxon>
        <taxon>Chromatiales</taxon>
        <taxon>Halothiobacillaceae</taxon>
        <taxon>Halothiobacillus</taxon>
    </lineage>
</organism>
<dbReference type="InterPro" id="IPR005548">
    <property type="entry name" value="Cell_div_FtsQ/DivIB_C"/>
</dbReference>
<dbReference type="STRING" id="1860122.A9404_11665"/>
<evidence type="ECO:0000256" key="8">
    <source>
        <dbReference type="ARBA" id="ARBA00023306"/>
    </source>
</evidence>
<protein>
    <recommendedName>
        <fullName evidence="9">Cell division protein FtsQ</fullName>
    </recommendedName>
</protein>
<keyword evidence="12" id="KW-1185">Reference proteome</keyword>
<comment type="subcellular location">
    <subcellularLocation>
        <location evidence="9">Cell inner membrane</location>
        <topology evidence="9">Single-pass type II membrane protein</topology>
    </subcellularLocation>
    <subcellularLocation>
        <location evidence="1">Membrane</location>
    </subcellularLocation>
    <text evidence="9">Localizes to the division septum.</text>
</comment>
<dbReference type="InterPro" id="IPR026579">
    <property type="entry name" value="FtsQ"/>
</dbReference>
<keyword evidence="6 9" id="KW-1133">Transmembrane helix</keyword>
<reference evidence="11 12" key="1">
    <citation type="submission" date="2016-06" db="EMBL/GenBank/DDBJ databases">
        <title>Insight into the functional genes involving in sulfur oxidation in Pearl River water.</title>
        <authorList>
            <person name="Luo J."/>
            <person name="Tan X."/>
            <person name="Lin W."/>
        </authorList>
    </citation>
    <scope>NUCLEOTIDE SEQUENCE [LARGE SCALE GENOMIC DNA]</scope>
    <source>
        <strain evidence="11 12">LS2</strain>
    </source>
</reference>
<dbReference type="RefSeq" id="WP_066101828.1">
    <property type="nucleotide sequence ID" value="NZ_CP016027.1"/>
</dbReference>
<keyword evidence="7 9" id="KW-0472">Membrane</keyword>
<evidence type="ECO:0000259" key="10">
    <source>
        <dbReference type="PROSITE" id="PS51779"/>
    </source>
</evidence>
<dbReference type="InterPro" id="IPR013685">
    <property type="entry name" value="POTRA_FtsQ_type"/>
</dbReference>
<feature type="domain" description="POTRA" evidence="10">
    <location>
        <begin position="39"/>
        <end position="108"/>
    </location>
</feature>
<keyword evidence="8 9" id="KW-0131">Cell cycle</keyword>
<keyword evidence="3 9" id="KW-0997">Cell inner membrane</keyword>
<keyword evidence="5 9" id="KW-0812">Transmembrane</keyword>
<evidence type="ECO:0000256" key="2">
    <source>
        <dbReference type="ARBA" id="ARBA00022475"/>
    </source>
</evidence>
<sequence length="253" mass="28518">MLWAGIKRLLTVLFTWAITLSLLGLFVLAGWGFWQKLQVPVTEIRVIGAGGEVSADWVRSELKPLIGQDIWQVNLPAARAQLLRNTWLTDARIRRTWPNALVVSVSIHHPIARWQSDQLLDSDGNVFRPTDRVPDSLARLPLLSGPEGQQWALWERYLSIKPALQSVGLDTMGLVEDSRGSLDVMVQDGVRIRLGVQQVEQRLQRLLDVYGKTVAGKLNQIVAIDLRYSNGFSVQWRDDPQPTGKSADRKKQK</sequence>
<keyword evidence="2 9" id="KW-1003">Cell membrane</keyword>
<dbReference type="InterPro" id="IPR045335">
    <property type="entry name" value="FtsQ_C_sf"/>
</dbReference>
<dbReference type="AlphaFoldDB" id="A0A191ZJA3"/>
<evidence type="ECO:0000256" key="4">
    <source>
        <dbReference type="ARBA" id="ARBA00022618"/>
    </source>
</evidence>
<keyword evidence="4 9" id="KW-0132">Cell division</keyword>
<evidence type="ECO:0000256" key="3">
    <source>
        <dbReference type="ARBA" id="ARBA00022519"/>
    </source>
</evidence>
<evidence type="ECO:0000256" key="1">
    <source>
        <dbReference type="ARBA" id="ARBA00004370"/>
    </source>
</evidence>
<evidence type="ECO:0000256" key="7">
    <source>
        <dbReference type="ARBA" id="ARBA00023136"/>
    </source>
</evidence>
<dbReference type="PANTHER" id="PTHR35851:SF1">
    <property type="entry name" value="CELL DIVISION PROTEIN FTSQ"/>
    <property type="match status" value="1"/>
</dbReference>
<dbReference type="Gene3D" id="3.40.50.11690">
    <property type="entry name" value="Cell division protein FtsQ/DivIB"/>
    <property type="match status" value="1"/>
</dbReference>
<dbReference type="HAMAP" id="MF_00911">
    <property type="entry name" value="FtsQ_subfam"/>
    <property type="match status" value="1"/>
</dbReference>
<dbReference type="KEGG" id="haz:A9404_11665"/>
<name>A0A191ZJA3_9GAMM</name>
<feature type="transmembrane region" description="Helical" evidence="9">
    <location>
        <begin position="12"/>
        <end position="34"/>
    </location>
</feature>
<evidence type="ECO:0000256" key="6">
    <source>
        <dbReference type="ARBA" id="ARBA00022989"/>
    </source>
</evidence>
<dbReference type="InterPro" id="IPR034746">
    <property type="entry name" value="POTRA"/>
</dbReference>
<dbReference type="GO" id="GO:0005886">
    <property type="term" value="C:plasma membrane"/>
    <property type="evidence" value="ECO:0007669"/>
    <property type="project" value="UniProtKB-SubCell"/>
</dbReference>
<dbReference type="GO" id="GO:0032153">
    <property type="term" value="C:cell division site"/>
    <property type="evidence" value="ECO:0007669"/>
    <property type="project" value="UniProtKB-UniRule"/>
</dbReference>
<dbReference type="PROSITE" id="PS51779">
    <property type="entry name" value="POTRA"/>
    <property type="match status" value="1"/>
</dbReference>
<dbReference type="Pfam" id="PF08478">
    <property type="entry name" value="POTRA_1"/>
    <property type="match status" value="1"/>
</dbReference>
<dbReference type="PANTHER" id="PTHR35851">
    <property type="entry name" value="CELL DIVISION PROTEIN FTSQ"/>
    <property type="match status" value="1"/>
</dbReference>